<feature type="compositionally biased region" description="Basic and acidic residues" evidence="9">
    <location>
        <begin position="536"/>
        <end position="557"/>
    </location>
</feature>
<dbReference type="PROSITE" id="PS51194">
    <property type="entry name" value="HELICASE_CTER"/>
    <property type="match status" value="1"/>
</dbReference>
<feature type="compositionally biased region" description="Basic and acidic residues" evidence="9">
    <location>
        <begin position="121"/>
        <end position="196"/>
    </location>
</feature>
<feature type="compositionally biased region" description="Acidic residues" evidence="9">
    <location>
        <begin position="835"/>
        <end position="851"/>
    </location>
</feature>
<gene>
    <name evidence="12" type="ORF">EGW08_012023</name>
</gene>
<feature type="compositionally biased region" description="Acidic residues" evidence="9">
    <location>
        <begin position="590"/>
        <end position="602"/>
    </location>
</feature>
<feature type="compositionally biased region" description="Basic and acidic residues" evidence="9">
    <location>
        <begin position="351"/>
        <end position="365"/>
    </location>
</feature>
<evidence type="ECO:0000256" key="6">
    <source>
        <dbReference type="ARBA" id="ARBA00022840"/>
    </source>
</evidence>
<evidence type="ECO:0000313" key="12">
    <source>
        <dbReference type="EMBL" id="RUS80227.1"/>
    </source>
</evidence>
<feature type="compositionally biased region" description="Basic and acidic residues" evidence="9">
    <location>
        <begin position="573"/>
        <end position="589"/>
    </location>
</feature>
<dbReference type="PROSITE" id="PS51192">
    <property type="entry name" value="HELICASE_ATP_BIND_1"/>
    <property type="match status" value="1"/>
</dbReference>
<dbReference type="Gene3D" id="3.40.50.300">
    <property type="entry name" value="P-loop containing nucleotide triphosphate hydrolases"/>
    <property type="match status" value="1"/>
</dbReference>
<feature type="domain" description="Helicase ATP-binding" evidence="10">
    <location>
        <begin position="961"/>
        <end position="1146"/>
    </location>
</feature>
<evidence type="ECO:0000256" key="1">
    <source>
        <dbReference type="ARBA" id="ARBA00004123"/>
    </source>
</evidence>
<evidence type="ECO:0000256" key="3">
    <source>
        <dbReference type="ARBA" id="ARBA00022741"/>
    </source>
</evidence>
<dbReference type="InterPro" id="IPR014001">
    <property type="entry name" value="Helicase_ATP-bd"/>
</dbReference>
<comment type="similarity">
    <text evidence="2">Belongs to the SNF2/RAD54 helicase family.</text>
</comment>
<dbReference type="InterPro" id="IPR001650">
    <property type="entry name" value="Helicase_C-like"/>
</dbReference>
<evidence type="ECO:0000256" key="9">
    <source>
        <dbReference type="SAM" id="MobiDB-lite"/>
    </source>
</evidence>
<evidence type="ECO:0000256" key="7">
    <source>
        <dbReference type="ARBA" id="ARBA00023125"/>
    </source>
</evidence>
<organism evidence="12 13">
    <name type="scientific">Elysia chlorotica</name>
    <name type="common">Eastern emerald elysia</name>
    <name type="synonym">Sea slug</name>
    <dbReference type="NCBI Taxonomy" id="188477"/>
    <lineage>
        <taxon>Eukaryota</taxon>
        <taxon>Metazoa</taxon>
        <taxon>Spiralia</taxon>
        <taxon>Lophotrochozoa</taxon>
        <taxon>Mollusca</taxon>
        <taxon>Gastropoda</taxon>
        <taxon>Heterobranchia</taxon>
        <taxon>Euthyneura</taxon>
        <taxon>Panpulmonata</taxon>
        <taxon>Sacoglossa</taxon>
        <taxon>Placobranchoidea</taxon>
        <taxon>Plakobranchidae</taxon>
        <taxon>Elysia</taxon>
    </lineage>
</organism>
<reference evidence="12 13" key="1">
    <citation type="submission" date="2019-01" db="EMBL/GenBank/DDBJ databases">
        <title>A draft genome assembly of the solar-powered sea slug Elysia chlorotica.</title>
        <authorList>
            <person name="Cai H."/>
            <person name="Li Q."/>
            <person name="Fang X."/>
            <person name="Li J."/>
            <person name="Curtis N.E."/>
            <person name="Altenburger A."/>
            <person name="Shibata T."/>
            <person name="Feng M."/>
            <person name="Maeda T."/>
            <person name="Schwartz J.A."/>
            <person name="Shigenobu S."/>
            <person name="Lundholm N."/>
            <person name="Nishiyama T."/>
            <person name="Yang H."/>
            <person name="Hasebe M."/>
            <person name="Li S."/>
            <person name="Pierce S.K."/>
            <person name="Wang J."/>
        </authorList>
    </citation>
    <scope>NUCLEOTIDE SEQUENCE [LARGE SCALE GENOMIC DNA]</scope>
    <source>
        <strain evidence="12">EC2010</strain>
        <tissue evidence="12">Whole organism of an adult</tissue>
    </source>
</reference>
<comment type="caution">
    <text evidence="12">The sequence shown here is derived from an EMBL/GenBank/DDBJ whole genome shotgun (WGS) entry which is preliminary data.</text>
</comment>
<feature type="compositionally biased region" description="Low complexity" evidence="9">
    <location>
        <begin position="391"/>
        <end position="403"/>
    </location>
</feature>
<dbReference type="EMBL" id="RQTK01000404">
    <property type="protein sequence ID" value="RUS80227.1"/>
    <property type="molecule type" value="Genomic_DNA"/>
</dbReference>
<dbReference type="CDD" id="cd18793">
    <property type="entry name" value="SF2_C_SNF"/>
    <property type="match status" value="1"/>
</dbReference>
<feature type="domain" description="Helicase C-terminal" evidence="11">
    <location>
        <begin position="1398"/>
        <end position="1588"/>
    </location>
</feature>
<dbReference type="PANTHER" id="PTHR45797">
    <property type="entry name" value="RAD54-LIKE"/>
    <property type="match status" value="1"/>
</dbReference>
<accession>A0A3S1BCB4</accession>
<proteinExistence type="inferred from homology"/>
<feature type="region of interest" description="Disordered" evidence="9">
    <location>
        <begin position="99"/>
        <end position="888"/>
    </location>
</feature>
<feature type="compositionally biased region" description="Basic residues" evidence="9">
    <location>
        <begin position="661"/>
        <end position="672"/>
    </location>
</feature>
<keyword evidence="13" id="KW-1185">Reference proteome</keyword>
<feature type="compositionally biased region" description="Basic and acidic residues" evidence="9">
    <location>
        <begin position="741"/>
        <end position="751"/>
    </location>
</feature>
<feature type="compositionally biased region" description="Basic and acidic residues" evidence="9">
    <location>
        <begin position="638"/>
        <end position="648"/>
    </location>
</feature>
<dbReference type="Gene3D" id="3.40.50.10810">
    <property type="entry name" value="Tandem AAA-ATPase domain"/>
    <property type="match status" value="1"/>
</dbReference>
<dbReference type="Pfam" id="PF00271">
    <property type="entry name" value="Helicase_C"/>
    <property type="match status" value="1"/>
</dbReference>
<evidence type="ECO:0000256" key="5">
    <source>
        <dbReference type="ARBA" id="ARBA00022806"/>
    </source>
</evidence>
<keyword evidence="3" id="KW-0547">Nucleotide-binding</keyword>
<feature type="compositionally biased region" description="Acidic residues" evidence="9">
    <location>
        <begin position="683"/>
        <end position="705"/>
    </location>
</feature>
<dbReference type="OrthoDB" id="2020972at2759"/>
<feature type="compositionally biased region" description="Basic and acidic residues" evidence="9">
    <location>
        <begin position="673"/>
        <end position="682"/>
    </location>
</feature>
<evidence type="ECO:0008006" key="14">
    <source>
        <dbReference type="Google" id="ProtNLM"/>
    </source>
</evidence>
<keyword evidence="4" id="KW-0378">Hydrolase</keyword>
<feature type="compositionally biased region" description="Acidic residues" evidence="9">
    <location>
        <begin position="509"/>
        <end position="518"/>
    </location>
</feature>
<keyword evidence="5" id="KW-0347">Helicase</keyword>
<dbReference type="GO" id="GO:0005634">
    <property type="term" value="C:nucleus"/>
    <property type="evidence" value="ECO:0007669"/>
    <property type="project" value="UniProtKB-SubCell"/>
</dbReference>
<feature type="compositionally biased region" description="Basic residues" evidence="9">
    <location>
        <begin position="782"/>
        <end position="801"/>
    </location>
</feature>
<dbReference type="InterPro" id="IPR027417">
    <property type="entry name" value="P-loop_NTPase"/>
</dbReference>
<dbReference type="GO" id="GO:0004386">
    <property type="term" value="F:helicase activity"/>
    <property type="evidence" value="ECO:0007669"/>
    <property type="project" value="UniProtKB-KW"/>
</dbReference>
<dbReference type="InterPro" id="IPR038718">
    <property type="entry name" value="SNF2-like_sf"/>
</dbReference>
<dbReference type="Proteomes" id="UP000271974">
    <property type="component" value="Unassembled WGS sequence"/>
</dbReference>
<feature type="compositionally biased region" description="Basic and acidic residues" evidence="9">
    <location>
        <begin position="869"/>
        <end position="884"/>
    </location>
</feature>
<dbReference type="InterPro" id="IPR000330">
    <property type="entry name" value="SNF2_N"/>
</dbReference>
<name>A0A3S1BCB4_ELYCH</name>
<feature type="compositionally biased region" description="Basic residues" evidence="9">
    <location>
        <begin position="856"/>
        <end position="867"/>
    </location>
</feature>
<feature type="compositionally biased region" description="Basic and acidic residues" evidence="9">
    <location>
        <begin position="296"/>
        <end position="318"/>
    </location>
</feature>
<comment type="subcellular location">
    <subcellularLocation>
        <location evidence="1">Nucleus</location>
    </subcellularLocation>
</comment>
<feature type="compositionally biased region" description="Basic and acidic residues" evidence="9">
    <location>
        <begin position="1348"/>
        <end position="1359"/>
    </location>
</feature>
<feature type="compositionally biased region" description="Acidic residues" evidence="9">
    <location>
        <begin position="197"/>
        <end position="207"/>
    </location>
</feature>
<keyword evidence="6" id="KW-0067">ATP-binding</keyword>
<dbReference type="SMART" id="SM00490">
    <property type="entry name" value="HELICc"/>
    <property type="match status" value="1"/>
</dbReference>
<evidence type="ECO:0000256" key="2">
    <source>
        <dbReference type="ARBA" id="ARBA00007025"/>
    </source>
</evidence>
<feature type="compositionally biased region" description="Basic residues" evidence="9">
    <location>
        <begin position="819"/>
        <end position="830"/>
    </location>
</feature>
<dbReference type="GO" id="GO:0016887">
    <property type="term" value="F:ATP hydrolysis activity"/>
    <property type="evidence" value="ECO:0007669"/>
    <property type="project" value="InterPro"/>
</dbReference>
<keyword evidence="7" id="KW-0238">DNA-binding</keyword>
<evidence type="ECO:0000256" key="4">
    <source>
        <dbReference type="ARBA" id="ARBA00022801"/>
    </source>
</evidence>
<dbReference type="Pfam" id="PF00176">
    <property type="entry name" value="SNF2-rel_dom"/>
    <property type="match status" value="1"/>
</dbReference>
<dbReference type="STRING" id="188477.A0A3S1BCB4"/>
<feature type="compositionally biased region" description="Basic and acidic residues" evidence="9">
    <location>
        <begin position="423"/>
        <end position="471"/>
    </location>
</feature>
<dbReference type="GO" id="GO:0003677">
    <property type="term" value="F:DNA binding"/>
    <property type="evidence" value="ECO:0007669"/>
    <property type="project" value="UniProtKB-KW"/>
</dbReference>
<dbReference type="SUPFAM" id="SSF52540">
    <property type="entry name" value="P-loop containing nucleoside triphosphate hydrolases"/>
    <property type="match status" value="2"/>
</dbReference>
<keyword evidence="8" id="KW-0539">Nucleus</keyword>
<feature type="region of interest" description="Disordered" evidence="9">
    <location>
        <begin position="1804"/>
        <end position="1828"/>
    </location>
</feature>
<evidence type="ECO:0000313" key="13">
    <source>
        <dbReference type="Proteomes" id="UP000271974"/>
    </source>
</evidence>
<dbReference type="InterPro" id="IPR044574">
    <property type="entry name" value="ARIP4-like"/>
</dbReference>
<feature type="region of interest" description="Disordered" evidence="9">
    <location>
        <begin position="1282"/>
        <end position="1371"/>
    </location>
</feature>
<protein>
    <recommendedName>
        <fullName evidence="14">Transcriptional regulator ATRX</fullName>
    </recommendedName>
</protein>
<feature type="compositionally biased region" description="Basic and acidic residues" evidence="9">
    <location>
        <begin position="486"/>
        <end position="508"/>
    </location>
</feature>
<feature type="compositionally biased region" description="Basic and acidic residues" evidence="9">
    <location>
        <begin position="613"/>
        <end position="626"/>
    </location>
</feature>
<evidence type="ECO:0000259" key="10">
    <source>
        <dbReference type="PROSITE" id="PS51192"/>
    </source>
</evidence>
<sequence length="1828" mass="206399">MAAKLALLNEDTSQSEPEASDGGENVATRSGVKNTPAKKDTIEEQQTDTCGPEDTADENTAAKKDLLQEEAASCGSDNGEDENMVAKLDLLNELAEKMIDDDSGGACEKEESRVSRKGSPSKKETPKKVEERSKRSNANMKEDNKSENSEMDIDNDRSGDKKEESRMSRRDASKKGKHNSEQCDKDSEDDKSKDSEMDIDDGDDSGDEIISKGARRTKRGDKKVAENDKSKDSHKKNETEGKPGSKQLNIELPSRDNIVAEFSPLNSSDEEGKESEITGSKAKRNSSHTSDDDDDSRQAEKVKEKKSPTKRTREEKKGNKSKGGKIPESENDNVDKSSLGSLSSDDSDSDGNVKEKNVSKSETKKNKVTRKKTPVKSSTRKTEKTPAPQPVVSDVSSSDLLLSSDDEREVLAVTTRKKRRGKCKDTPADANIEKENPSVKVRHSEDKKEQEKAKKSSVKPDSKEEKTDKPSKAKQPPSKATAKVDSNGKQDEPKSKLNGETKDTKTNSEDGEEDEMDKEIEKLSKLPTLRKRKAKEMKEDDGSVDDPEKSDGEEQTKAPKKYKPGPKSSKAAKKNDYDNLSSDDEKPASDIDEEEDEEENDDLVPPVTFFLEPENKDDNEENRQNDEASMADEDSEKEEEKNENKDDDNSSSDEDIDVKKNTKSNRGKGGKKTKLDEAKKEEDADVDEEKEDDADEENENDEDGGKDETKKKKQIHSKLLDANISDSDDSDIVRKKKKKKASDEEASKGEESSSGSSLPSDSDEEDDNSEDTSNEDGEDSKKKKKKKGKKKGGRKKKGKGKKGTDEEGEEDSDEDSGKKKGKGKKRKRIKKVADSSDEDGEKDDDDDDDDDEKNKSGKRKQIRKVMSNKKLEDSTKAAAKAEEKRRKRIAAKQREFNIETITDENNPMNCPITTKLVLEPGKEEGDPPIVQVNKKLIQKLKPHQVEAVQFMWDCMFESVKRSKKEEGAGCILAHCMGLGKTLSVISFVHTVLSHSKVLNQKTCLVVSPLNTVLNWQNEWGLWLDEEDQFDVWELASCKQNPARANLLKDWHSKGGIMIIGYEMYRNLSQGSRCKNKRQKKIFHETLVDPGPDMVVCDEGHILKNEASSISKAMNQMKTRRRVVLTGTPLQNNLNEYHCMVSFVKPNLLGTRREFNNRFISPIQNGQCTDSTQRDFKLMKARAHVLHEMLAGCVQRRDYSALTKFLPPKQEYVISVRLTDVQIDLYDKYLQMSGQGVDGVYNNKGARLFSDYQNLMKIWTHPWVLKLAEIRDELKMKYDDEDSFIDDESDGERSFSSSDSSSENEKMNLSDSGGEGTSLGPHSKKGTRRTRAKARRQAGEESDPEEVIAEWKSKTRNGDPKDDDEPVADGPKSVTKEWWAAYVTEEDQHKLELSNKLFLLFEILKMCEEIGDKVLIFSQSILSLNIIENFLETIDSKFQQECEQLKTEDTEDEKEEFGRSWTKGLDYYRMDGSTSAQNRQAWAANFNDIENHRTRLFLISTKAGGLGINLVSANRVIIFDASWNPSHDVQSIFRVYRFGQTKPCYIYRFLAQGTMEEKIYERQVTKLSLSQRVVDEHQIERHFSANDLKELYNFKPDRWSDGTEKPTLALPKDPLLAEILTNHKHCVLSFHEHDSLLENQIEQTLSEEEKKAAWEEYENEKKGIIIRGPGMERTASWPMMAAAQILSRQQITATVQALRQRLPDVSEELFHLHVQQELRRQVQLKQEEMRRMEMLRMQEIQIMNMIKYQAQQTGLSYEEVQTQMAPWIQMQMQQMHRMRAMQSHIMNAGTSGMHGSGSLPMMGGLGGAGEAGAEGISNNPEEPIDLDDN</sequence>
<feature type="compositionally biased region" description="Acidic residues" evidence="9">
    <location>
        <begin position="761"/>
        <end position="778"/>
    </location>
</feature>
<dbReference type="PANTHER" id="PTHR45797:SF3">
    <property type="entry name" value="TRANSCRIPTIONAL REGULATOR ATRX HOMOLOG"/>
    <property type="match status" value="1"/>
</dbReference>
<evidence type="ECO:0000259" key="11">
    <source>
        <dbReference type="PROSITE" id="PS51194"/>
    </source>
</evidence>
<feature type="region of interest" description="Disordered" evidence="9">
    <location>
        <begin position="1"/>
        <end position="85"/>
    </location>
</feature>
<dbReference type="SMART" id="SM00487">
    <property type="entry name" value="DEXDc"/>
    <property type="match status" value="1"/>
</dbReference>
<feature type="compositionally biased region" description="Basic and acidic residues" evidence="9">
    <location>
        <begin position="222"/>
        <end position="243"/>
    </location>
</feature>
<dbReference type="InterPro" id="IPR049730">
    <property type="entry name" value="SNF2/RAD54-like_C"/>
</dbReference>
<feature type="compositionally biased region" description="Basic residues" evidence="9">
    <location>
        <begin position="1321"/>
        <end position="1335"/>
    </location>
</feature>
<dbReference type="GO" id="GO:0005524">
    <property type="term" value="F:ATP binding"/>
    <property type="evidence" value="ECO:0007669"/>
    <property type="project" value="UniProtKB-KW"/>
</dbReference>
<evidence type="ECO:0000256" key="8">
    <source>
        <dbReference type="ARBA" id="ARBA00023242"/>
    </source>
</evidence>
<feature type="compositionally biased region" description="Low complexity" evidence="9">
    <location>
        <begin position="473"/>
        <end position="483"/>
    </location>
</feature>